<protein>
    <recommendedName>
        <fullName evidence="3">Glycerol-3-phosphate acyltransferase</fullName>
    </recommendedName>
</protein>
<sequence length="242" mass="27471">MADGKETPRDAPPDLQIKGDQITLQPSGFVEPPVNIADETKEEQLMKHMARFRSEPLQFLREVSLYVSGTGWRAYDNVIGQPIFYPGFTENMKTKVLSAPLLQARIAKLVDTRLAVEEREGWLTPADPDYAAKRDRRRAALTAQVQQVAEKLTDGMICKFESKTFIRGAYYLVSQLLLRAYHQGIHVSSEEILRLRKVAERAQRDKQSIIFLPCHRSHVDYLSLQLLCYRLGLALPLLATCG</sequence>
<dbReference type="EMBL" id="JAZHXJ010002637">
    <property type="protein sequence ID" value="KAL1837476.1"/>
    <property type="molecule type" value="Genomic_DNA"/>
</dbReference>
<dbReference type="InterPro" id="IPR022284">
    <property type="entry name" value="GPAT/DHAPAT"/>
</dbReference>
<evidence type="ECO:0000313" key="2">
    <source>
        <dbReference type="Proteomes" id="UP001586593"/>
    </source>
</evidence>
<gene>
    <name evidence="1" type="ORF">VTK73DRAFT_4680</name>
</gene>
<comment type="caution">
    <text evidence="1">The sequence shown here is derived from an EMBL/GenBank/DDBJ whole genome shotgun (WGS) entry which is preliminary data.</text>
</comment>
<dbReference type="PANTHER" id="PTHR12563">
    <property type="entry name" value="GLYCEROL-3-PHOSPHATE ACYLTRANSFERASE"/>
    <property type="match status" value="1"/>
</dbReference>
<name>A0ABR3V7Q2_9PEZI</name>
<evidence type="ECO:0008006" key="3">
    <source>
        <dbReference type="Google" id="ProtNLM"/>
    </source>
</evidence>
<organism evidence="1 2">
    <name type="scientific">Phialemonium thermophilum</name>
    <dbReference type="NCBI Taxonomy" id="223376"/>
    <lineage>
        <taxon>Eukaryota</taxon>
        <taxon>Fungi</taxon>
        <taxon>Dikarya</taxon>
        <taxon>Ascomycota</taxon>
        <taxon>Pezizomycotina</taxon>
        <taxon>Sordariomycetes</taxon>
        <taxon>Sordariomycetidae</taxon>
        <taxon>Cephalothecales</taxon>
        <taxon>Cephalothecaceae</taxon>
        <taxon>Phialemonium</taxon>
    </lineage>
</organism>
<proteinExistence type="predicted"/>
<dbReference type="Proteomes" id="UP001586593">
    <property type="component" value="Unassembled WGS sequence"/>
</dbReference>
<reference evidence="1 2" key="1">
    <citation type="journal article" date="2024" name="Commun. Biol.">
        <title>Comparative genomic analysis of thermophilic fungi reveals convergent evolutionary adaptations and gene losses.</title>
        <authorList>
            <person name="Steindorff A.S."/>
            <person name="Aguilar-Pontes M.V."/>
            <person name="Robinson A.J."/>
            <person name="Andreopoulos B."/>
            <person name="LaButti K."/>
            <person name="Kuo A."/>
            <person name="Mondo S."/>
            <person name="Riley R."/>
            <person name="Otillar R."/>
            <person name="Haridas S."/>
            <person name="Lipzen A."/>
            <person name="Grimwood J."/>
            <person name="Schmutz J."/>
            <person name="Clum A."/>
            <person name="Reid I.D."/>
            <person name="Moisan M.C."/>
            <person name="Butler G."/>
            <person name="Nguyen T.T.M."/>
            <person name="Dewar K."/>
            <person name="Conant G."/>
            <person name="Drula E."/>
            <person name="Henrissat B."/>
            <person name="Hansel C."/>
            <person name="Singer S."/>
            <person name="Hutchinson M.I."/>
            <person name="de Vries R.P."/>
            <person name="Natvig D.O."/>
            <person name="Powell A.J."/>
            <person name="Tsang A."/>
            <person name="Grigoriev I.V."/>
        </authorList>
    </citation>
    <scope>NUCLEOTIDE SEQUENCE [LARGE SCALE GENOMIC DNA]</scope>
    <source>
        <strain evidence="1 2">ATCC 24622</strain>
    </source>
</reference>
<dbReference type="PANTHER" id="PTHR12563:SF17">
    <property type="entry name" value="DIHYDROXYACETONE PHOSPHATE ACYLTRANSFERASE"/>
    <property type="match status" value="1"/>
</dbReference>
<accession>A0ABR3V7Q2</accession>
<evidence type="ECO:0000313" key="1">
    <source>
        <dbReference type="EMBL" id="KAL1837476.1"/>
    </source>
</evidence>
<keyword evidence="2" id="KW-1185">Reference proteome</keyword>